<name>A0ABP1P842_XYLVO</name>
<dbReference type="Pfam" id="PF05821">
    <property type="entry name" value="NDUF_B8"/>
    <property type="match status" value="1"/>
</dbReference>
<sequence length="188" mass="21940">MAALARIKVLSGTLFRRNASPLIIREYCKFIKNSAFEVIRNTKTPADLENTPDAFPKTKEEKEKAAAKYGMHPVEYKPMPSDQRYCGDYPDLPWIGSEARDPFYPWDFPHLRRNYEEPVHMQYDIMTEDRYEFGVRQHVSDLQGALIYWGIIGALAVLYSISGDTSQPLMEKQYPYSDRKHYTFNLIE</sequence>
<dbReference type="PANTHER" id="PTHR12840">
    <property type="entry name" value="NADH-UBIQUINONE OXIDOREDUCTASE ASHI SUBUNIT"/>
    <property type="match status" value="1"/>
</dbReference>
<comment type="caution">
    <text evidence="1">The sequence shown here is derived from an EMBL/GenBank/DDBJ whole genome shotgun (WGS) entry which is preliminary data.</text>
</comment>
<protein>
    <recommendedName>
        <fullName evidence="3">NADH dehydrogenase [ubiquinone] 1 beta subcomplex subunit 8, mitochondrial</fullName>
    </recommendedName>
</protein>
<reference evidence="1 2" key="1">
    <citation type="submission" date="2024-08" db="EMBL/GenBank/DDBJ databases">
        <authorList>
            <person name="Will J Nash"/>
            <person name="Angela Man"/>
            <person name="Seanna McTaggart"/>
            <person name="Kendall Baker"/>
            <person name="Tom Barker"/>
            <person name="Leah Catchpole"/>
            <person name="Alex Durrant"/>
            <person name="Karim Gharbi"/>
            <person name="Naomi Irish"/>
            <person name="Gemy Kaithakottil"/>
            <person name="Debby Ku"/>
            <person name="Aaliyah Providence"/>
            <person name="Felix Shaw"/>
            <person name="David Swarbreck"/>
            <person name="Chris Watkins"/>
            <person name="Ann M. McCartney"/>
            <person name="Giulio Formenti"/>
            <person name="Alice Mouton"/>
            <person name="Noel Vella"/>
            <person name="Bjorn M von Reumont"/>
            <person name="Adriana Vella"/>
            <person name="Wilfried Haerty"/>
        </authorList>
    </citation>
    <scope>NUCLEOTIDE SEQUENCE [LARGE SCALE GENOMIC DNA]</scope>
</reference>
<evidence type="ECO:0000313" key="1">
    <source>
        <dbReference type="EMBL" id="CAL7949377.1"/>
    </source>
</evidence>
<dbReference type="EMBL" id="CAXAJV020001299">
    <property type="protein sequence ID" value="CAL7949377.1"/>
    <property type="molecule type" value="Genomic_DNA"/>
</dbReference>
<keyword evidence="2" id="KW-1185">Reference proteome</keyword>
<proteinExistence type="predicted"/>
<accession>A0ABP1P842</accession>
<dbReference type="PANTHER" id="PTHR12840:SF1">
    <property type="entry name" value="NADH DEHYDROGENASE [UBIQUINONE] 1 BETA SUBCOMPLEX SUBUNIT 8, MITOCHONDRIAL"/>
    <property type="match status" value="1"/>
</dbReference>
<organism evidence="1 2">
    <name type="scientific">Xylocopa violacea</name>
    <name type="common">Violet carpenter bee</name>
    <name type="synonym">Apis violacea</name>
    <dbReference type="NCBI Taxonomy" id="135666"/>
    <lineage>
        <taxon>Eukaryota</taxon>
        <taxon>Metazoa</taxon>
        <taxon>Ecdysozoa</taxon>
        <taxon>Arthropoda</taxon>
        <taxon>Hexapoda</taxon>
        <taxon>Insecta</taxon>
        <taxon>Pterygota</taxon>
        <taxon>Neoptera</taxon>
        <taxon>Endopterygota</taxon>
        <taxon>Hymenoptera</taxon>
        <taxon>Apocrita</taxon>
        <taxon>Aculeata</taxon>
        <taxon>Apoidea</taxon>
        <taxon>Anthophila</taxon>
        <taxon>Apidae</taxon>
        <taxon>Xylocopa</taxon>
        <taxon>Xylocopa</taxon>
    </lineage>
</organism>
<dbReference type="Proteomes" id="UP001642520">
    <property type="component" value="Unassembled WGS sequence"/>
</dbReference>
<evidence type="ECO:0000313" key="2">
    <source>
        <dbReference type="Proteomes" id="UP001642520"/>
    </source>
</evidence>
<gene>
    <name evidence="1" type="ORF">XYLVIOL_LOCUS9365</name>
</gene>
<dbReference type="InterPro" id="IPR008699">
    <property type="entry name" value="NDUFB8"/>
</dbReference>
<evidence type="ECO:0008006" key="3">
    <source>
        <dbReference type="Google" id="ProtNLM"/>
    </source>
</evidence>